<evidence type="ECO:0000313" key="2">
    <source>
        <dbReference type="Proteomes" id="UP000299102"/>
    </source>
</evidence>
<protein>
    <submittedName>
        <fullName evidence="1">Uncharacterized protein</fullName>
    </submittedName>
</protein>
<keyword evidence="2" id="KW-1185">Reference proteome</keyword>
<gene>
    <name evidence="1" type="ORF">EVAR_87515_1</name>
</gene>
<comment type="caution">
    <text evidence="1">The sequence shown here is derived from an EMBL/GenBank/DDBJ whole genome shotgun (WGS) entry which is preliminary data.</text>
</comment>
<evidence type="ECO:0000313" key="1">
    <source>
        <dbReference type="EMBL" id="GBP65539.1"/>
    </source>
</evidence>
<dbReference type="AlphaFoldDB" id="A0A4C1XTN1"/>
<name>A0A4C1XTN1_EUMVA</name>
<accession>A0A4C1XTN1</accession>
<reference evidence="1 2" key="1">
    <citation type="journal article" date="2019" name="Commun. Biol.">
        <title>The bagworm genome reveals a unique fibroin gene that provides high tensile strength.</title>
        <authorList>
            <person name="Kono N."/>
            <person name="Nakamura H."/>
            <person name="Ohtoshi R."/>
            <person name="Tomita M."/>
            <person name="Numata K."/>
            <person name="Arakawa K."/>
        </authorList>
    </citation>
    <scope>NUCLEOTIDE SEQUENCE [LARGE SCALE GENOMIC DNA]</scope>
</reference>
<dbReference type="OrthoDB" id="412981at2759"/>
<dbReference type="Proteomes" id="UP000299102">
    <property type="component" value="Unassembled WGS sequence"/>
</dbReference>
<proteinExistence type="predicted"/>
<organism evidence="1 2">
    <name type="scientific">Eumeta variegata</name>
    <name type="common">Bagworm moth</name>
    <name type="synonym">Eumeta japonica</name>
    <dbReference type="NCBI Taxonomy" id="151549"/>
    <lineage>
        <taxon>Eukaryota</taxon>
        <taxon>Metazoa</taxon>
        <taxon>Ecdysozoa</taxon>
        <taxon>Arthropoda</taxon>
        <taxon>Hexapoda</taxon>
        <taxon>Insecta</taxon>
        <taxon>Pterygota</taxon>
        <taxon>Neoptera</taxon>
        <taxon>Endopterygota</taxon>
        <taxon>Lepidoptera</taxon>
        <taxon>Glossata</taxon>
        <taxon>Ditrysia</taxon>
        <taxon>Tineoidea</taxon>
        <taxon>Psychidae</taxon>
        <taxon>Oiketicinae</taxon>
        <taxon>Eumeta</taxon>
    </lineage>
</organism>
<sequence>MIYPPPDFAHATPTALDRLQVIQNKFCRSATDAHRRKRNRSVTVSCDILCRDDSVQVLSIVHVTRRRHLRVSYGHAR</sequence>
<dbReference type="EMBL" id="BGZK01000932">
    <property type="protein sequence ID" value="GBP65539.1"/>
    <property type="molecule type" value="Genomic_DNA"/>
</dbReference>